<proteinExistence type="predicted"/>
<dbReference type="Proteomes" id="UP000278475">
    <property type="component" value="Unassembled WGS sequence"/>
</dbReference>
<evidence type="ECO:0000313" key="2">
    <source>
        <dbReference type="Proteomes" id="UP000278475"/>
    </source>
</evidence>
<dbReference type="AlphaFoldDB" id="A0A497EKD9"/>
<gene>
    <name evidence="1" type="ORF">DRJ31_09710</name>
</gene>
<comment type="caution">
    <text evidence="1">The sequence shown here is derived from an EMBL/GenBank/DDBJ whole genome shotgun (WGS) entry which is preliminary data.</text>
</comment>
<dbReference type="EMBL" id="QMQV01000168">
    <property type="protein sequence ID" value="RLE46738.1"/>
    <property type="molecule type" value="Genomic_DNA"/>
</dbReference>
<reference evidence="1 2" key="1">
    <citation type="submission" date="2018-06" db="EMBL/GenBank/DDBJ databases">
        <title>Extensive metabolic versatility and redundancy in microbially diverse, dynamic hydrothermal sediments.</title>
        <authorList>
            <person name="Dombrowski N."/>
            <person name="Teske A."/>
            <person name="Baker B.J."/>
        </authorList>
    </citation>
    <scope>NUCLEOTIDE SEQUENCE [LARGE SCALE GENOMIC DNA]</scope>
    <source>
        <strain evidence="1">B66_G16</strain>
    </source>
</reference>
<sequence>MSEELERKETMIRREGLTIRLRRTEKGNYVWVIEADSPKLDPEALEKVIEYADKSLRRKFLGENVEIPEPPRIQEAEATREKIEKSFPLLSKKRKLFGRLVVCEDRVVLEPLKPLPSTDPAIGWLIGFLEGKYGKERVSLERDRTGYFRRIVIAEKPSEEELEDLRGKAAWSFIRAATRKRKKVWRRWKRGR</sequence>
<accession>A0A497EKD9</accession>
<protein>
    <submittedName>
        <fullName evidence="1">Uncharacterized protein</fullName>
    </submittedName>
</protein>
<name>A0A497EKD9_9CREN</name>
<evidence type="ECO:0000313" key="1">
    <source>
        <dbReference type="EMBL" id="RLE46738.1"/>
    </source>
</evidence>
<organism evidence="1 2">
    <name type="scientific">Thermoproteota archaeon</name>
    <dbReference type="NCBI Taxonomy" id="2056631"/>
    <lineage>
        <taxon>Archaea</taxon>
        <taxon>Thermoproteota</taxon>
    </lineage>
</organism>